<feature type="compositionally biased region" description="Polar residues" evidence="4">
    <location>
        <begin position="659"/>
        <end position="671"/>
    </location>
</feature>
<organism evidence="6 7">
    <name type="scientific">Arxiozyma heterogenica</name>
    <dbReference type="NCBI Taxonomy" id="278026"/>
    <lineage>
        <taxon>Eukaryota</taxon>
        <taxon>Fungi</taxon>
        <taxon>Dikarya</taxon>
        <taxon>Ascomycota</taxon>
        <taxon>Saccharomycotina</taxon>
        <taxon>Saccharomycetes</taxon>
        <taxon>Saccharomycetales</taxon>
        <taxon>Saccharomycetaceae</taxon>
        <taxon>Arxiozyma</taxon>
    </lineage>
</organism>
<keyword evidence="1 3" id="KW-0238">DNA-binding</keyword>
<dbReference type="InterPro" id="IPR036388">
    <property type="entry name" value="WH-like_DNA-bd_sf"/>
</dbReference>
<keyword evidence="2 3" id="KW-0539">Nucleus</keyword>
<feature type="region of interest" description="Disordered" evidence="4">
    <location>
        <begin position="298"/>
        <end position="346"/>
    </location>
</feature>
<name>A0AAN7WPT5_9SACH</name>
<dbReference type="PROSITE" id="PS00658">
    <property type="entry name" value="FORK_HEAD_2"/>
    <property type="match status" value="1"/>
</dbReference>
<dbReference type="InterPro" id="IPR018122">
    <property type="entry name" value="TF_fork_head_CS_1"/>
</dbReference>
<evidence type="ECO:0000256" key="1">
    <source>
        <dbReference type="ARBA" id="ARBA00023125"/>
    </source>
</evidence>
<dbReference type="SMART" id="SM00339">
    <property type="entry name" value="FH"/>
    <property type="match status" value="1"/>
</dbReference>
<dbReference type="InterPro" id="IPR050211">
    <property type="entry name" value="FOX_domain-containing"/>
</dbReference>
<dbReference type="PROSITE" id="PS50039">
    <property type="entry name" value="FORK_HEAD_3"/>
    <property type="match status" value="1"/>
</dbReference>
<feature type="region of interest" description="Disordered" evidence="4">
    <location>
        <begin position="658"/>
        <end position="694"/>
    </location>
</feature>
<feature type="region of interest" description="Disordered" evidence="4">
    <location>
        <begin position="446"/>
        <end position="473"/>
    </location>
</feature>
<evidence type="ECO:0000259" key="5">
    <source>
        <dbReference type="PROSITE" id="PS50039"/>
    </source>
</evidence>
<evidence type="ECO:0000256" key="2">
    <source>
        <dbReference type="ARBA" id="ARBA00023242"/>
    </source>
</evidence>
<gene>
    <name evidence="6" type="ORF">RI543_000959</name>
</gene>
<dbReference type="EMBL" id="JAWIZZ010000031">
    <property type="protein sequence ID" value="KAK5781773.1"/>
    <property type="molecule type" value="Genomic_DNA"/>
</dbReference>
<dbReference type="CDD" id="cd00059">
    <property type="entry name" value="FH_FOX"/>
    <property type="match status" value="1"/>
</dbReference>
<dbReference type="PRINTS" id="PR00053">
    <property type="entry name" value="FORKHEAD"/>
</dbReference>
<reference evidence="7" key="1">
    <citation type="submission" date="2023-07" db="EMBL/GenBank/DDBJ databases">
        <title>A draft genome of Kazachstania heterogenica Y-27499.</title>
        <authorList>
            <person name="Donic C."/>
            <person name="Kralova J.S."/>
            <person name="Fidel L."/>
            <person name="Ben-Dor S."/>
            <person name="Jung S."/>
        </authorList>
    </citation>
    <scope>NUCLEOTIDE SEQUENCE [LARGE SCALE GENOMIC DNA]</scope>
    <source>
        <strain evidence="7">Y27499</strain>
    </source>
</reference>
<evidence type="ECO:0000313" key="6">
    <source>
        <dbReference type="EMBL" id="KAK5781773.1"/>
    </source>
</evidence>
<evidence type="ECO:0000313" key="7">
    <source>
        <dbReference type="Proteomes" id="UP001306508"/>
    </source>
</evidence>
<comment type="subcellular location">
    <subcellularLocation>
        <location evidence="3">Nucleus</location>
    </subcellularLocation>
</comment>
<keyword evidence="7" id="KW-1185">Reference proteome</keyword>
<feature type="region of interest" description="Disordered" evidence="4">
    <location>
        <begin position="521"/>
        <end position="555"/>
    </location>
</feature>
<dbReference type="AlphaFoldDB" id="A0AAN7WPT5"/>
<dbReference type="PROSITE" id="PS00657">
    <property type="entry name" value="FORK_HEAD_1"/>
    <property type="match status" value="1"/>
</dbReference>
<dbReference type="PANTHER" id="PTHR11829">
    <property type="entry name" value="FORKHEAD BOX PROTEIN"/>
    <property type="match status" value="1"/>
</dbReference>
<feature type="compositionally biased region" description="Polar residues" evidence="4">
    <location>
        <begin position="681"/>
        <end position="694"/>
    </location>
</feature>
<dbReference type="InterPro" id="IPR030456">
    <property type="entry name" value="TF_fork_head_CS_2"/>
</dbReference>
<dbReference type="GO" id="GO:0000981">
    <property type="term" value="F:DNA-binding transcription factor activity, RNA polymerase II-specific"/>
    <property type="evidence" value="ECO:0007669"/>
    <property type="project" value="TreeGrafter"/>
</dbReference>
<protein>
    <recommendedName>
        <fullName evidence="5">Fork-head domain-containing protein</fullName>
    </recommendedName>
</protein>
<evidence type="ECO:0000256" key="4">
    <source>
        <dbReference type="SAM" id="MobiDB-lite"/>
    </source>
</evidence>
<feature type="domain" description="Fork-head" evidence="5">
    <location>
        <begin position="112"/>
        <end position="195"/>
    </location>
</feature>
<dbReference type="Gene3D" id="1.10.10.10">
    <property type="entry name" value="Winged helix-like DNA-binding domain superfamily/Winged helix DNA-binding domain"/>
    <property type="match status" value="1"/>
</dbReference>
<feature type="compositionally biased region" description="Low complexity" evidence="4">
    <location>
        <begin position="304"/>
        <end position="318"/>
    </location>
</feature>
<comment type="caution">
    <text evidence="6">The sequence shown here is derived from an EMBL/GenBank/DDBJ whole genome shotgun (WGS) entry which is preliminary data.</text>
</comment>
<feature type="DNA-binding region" description="Fork-head" evidence="3">
    <location>
        <begin position="112"/>
        <end position="195"/>
    </location>
</feature>
<feature type="compositionally biased region" description="Low complexity" evidence="4">
    <location>
        <begin position="27"/>
        <end position="73"/>
    </location>
</feature>
<proteinExistence type="predicted"/>
<feature type="region of interest" description="Disordered" evidence="4">
    <location>
        <begin position="25"/>
        <end position="86"/>
    </location>
</feature>
<dbReference type="Pfam" id="PF00250">
    <property type="entry name" value="Forkhead"/>
    <property type="match status" value="1"/>
</dbReference>
<dbReference type="SUPFAM" id="SSF46785">
    <property type="entry name" value="Winged helix' DNA-binding domain"/>
    <property type="match status" value="1"/>
</dbReference>
<dbReference type="GO" id="GO:0005634">
    <property type="term" value="C:nucleus"/>
    <property type="evidence" value="ECO:0007669"/>
    <property type="project" value="UniProtKB-SubCell"/>
</dbReference>
<feature type="compositionally biased region" description="Low complexity" evidence="4">
    <location>
        <begin position="536"/>
        <end position="555"/>
    </location>
</feature>
<sequence length="694" mass="77853">MVLATAPIDNIGTNLNGTPAITISGINTHTNTHPTTTPTTTSTTTTTTTTVSTNAQPSSPSSSSSSLSSSSPPNKTKRSRSDGCSRINGSLSLNDIIKSLIKRRQNGQFKEKPPYSYAILICLAILQSDDGKLTLSQIYHWISSHFPFFQLKDSSWQNSIRHNLSLNDGFIKTVKSSDGKGHFWQVKETSAQKFFKHETRSYEEIRDELKDLDHYIFATGDTTTTTTTTISNDPMDLNDSTTFIENHPIPVSNNSLKDPLTINLPKISIENNQNHNHNCNDAMYNFDNDDQTLLIQISSPPQYNNNDSNNDNDNNSNNFIGKFESESSPNQRLTNKKNRTSSNLNTIKRSQTALGLQSSNYKNTTVRTPILQNSAIFHGTFTPIQDQSPNQLMFNNNLNNTATFNNNHPFSLSFSSDSTSSTQISPNNNFKKYFCSFNSNFDISPSRNENDNNLNKNVQESNNSFNVKTNSSQLSTNHQLELFKTPELRRSQSFESVSRQIFNTPRYEQLNDYYKINHVTTSTTNATNNNKDDQNKNTNNENHDNITLNNNNTSKNNATDLLMKNWKTPSHLFEDIYSSPILKAMGKTPITKISSTPNGTIIKTFSPRNLSTPNLFGNYTPTTTTTTTIKTKLSSGGLFGVDVYSVWERALKDFDPSKYKNSNNDIVNPNSKNEKLDLPFMSQSQITKSPQNRF</sequence>
<evidence type="ECO:0000256" key="3">
    <source>
        <dbReference type="PROSITE-ProRule" id="PRU00089"/>
    </source>
</evidence>
<dbReference type="InterPro" id="IPR036390">
    <property type="entry name" value="WH_DNA-bd_sf"/>
</dbReference>
<accession>A0AAN7WPT5</accession>
<dbReference type="Proteomes" id="UP001306508">
    <property type="component" value="Unassembled WGS sequence"/>
</dbReference>
<dbReference type="GO" id="GO:0000978">
    <property type="term" value="F:RNA polymerase II cis-regulatory region sequence-specific DNA binding"/>
    <property type="evidence" value="ECO:0007669"/>
    <property type="project" value="TreeGrafter"/>
</dbReference>
<dbReference type="PANTHER" id="PTHR11829:SF343">
    <property type="entry name" value="FORK-HEAD DOMAIN-CONTAINING PROTEIN"/>
    <property type="match status" value="1"/>
</dbReference>
<dbReference type="InterPro" id="IPR001766">
    <property type="entry name" value="Fork_head_dom"/>
</dbReference>